<accession>A0ABR0VW37</accession>
<keyword evidence="5" id="KW-0812">Transmembrane</keyword>
<dbReference type="InterPro" id="IPR032675">
    <property type="entry name" value="LRR_dom_sf"/>
</dbReference>
<proteinExistence type="inferred from homology"/>
<keyword evidence="7" id="KW-0677">Repeat</keyword>
<dbReference type="EMBL" id="JABTTQ020000740">
    <property type="protein sequence ID" value="KAK6138284.1"/>
    <property type="molecule type" value="Genomic_DNA"/>
</dbReference>
<gene>
    <name evidence="12" type="ORF">DH2020_027975</name>
</gene>
<comment type="caution">
    <text evidence="12">The sequence shown here is derived from an EMBL/GenBank/DDBJ whole genome shotgun (WGS) entry which is preliminary data.</text>
</comment>
<name>A0ABR0VW37_REHGL</name>
<dbReference type="InterPro" id="IPR013210">
    <property type="entry name" value="LRR_N_plant-typ"/>
</dbReference>
<dbReference type="SUPFAM" id="SSF52058">
    <property type="entry name" value="L domain-like"/>
    <property type="match status" value="4"/>
</dbReference>
<keyword evidence="13" id="KW-1185">Reference proteome</keyword>
<keyword evidence="8" id="KW-1133">Transmembrane helix</keyword>
<dbReference type="InterPro" id="IPR046956">
    <property type="entry name" value="RLP23-like"/>
</dbReference>
<dbReference type="InterPro" id="IPR001611">
    <property type="entry name" value="Leu-rich_rpt"/>
</dbReference>
<evidence type="ECO:0000256" key="10">
    <source>
        <dbReference type="ARBA" id="ARBA00023180"/>
    </source>
</evidence>
<evidence type="ECO:0000313" key="12">
    <source>
        <dbReference type="EMBL" id="KAK6138284.1"/>
    </source>
</evidence>
<keyword evidence="10" id="KW-0325">Glycoprotein</keyword>
<dbReference type="Pfam" id="PF08263">
    <property type="entry name" value="LRRNT_2"/>
    <property type="match status" value="1"/>
</dbReference>
<evidence type="ECO:0000256" key="6">
    <source>
        <dbReference type="ARBA" id="ARBA00022729"/>
    </source>
</evidence>
<evidence type="ECO:0000259" key="11">
    <source>
        <dbReference type="Pfam" id="PF08263"/>
    </source>
</evidence>
<evidence type="ECO:0000313" key="13">
    <source>
        <dbReference type="Proteomes" id="UP001318860"/>
    </source>
</evidence>
<keyword evidence="4" id="KW-0433">Leucine-rich repeat</keyword>
<evidence type="ECO:0000256" key="7">
    <source>
        <dbReference type="ARBA" id="ARBA00022737"/>
    </source>
</evidence>
<evidence type="ECO:0000256" key="9">
    <source>
        <dbReference type="ARBA" id="ARBA00023136"/>
    </source>
</evidence>
<comment type="subcellular location">
    <subcellularLocation>
        <location evidence="1">Cell membrane</location>
        <topology evidence="1">Single-pass type I membrane protein</topology>
    </subcellularLocation>
</comment>
<dbReference type="Proteomes" id="UP001318860">
    <property type="component" value="Unassembled WGS sequence"/>
</dbReference>
<keyword evidence="9" id="KW-0472">Membrane</keyword>
<dbReference type="SMART" id="SM00365">
    <property type="entry name" value="LRR_SD22"/>
    <property type="match status" value="4"/>
</dbReference>
<dbReference type="Pfam" id="PF00560">
    <property type="entry name" value="LRR_1"/>
    <property type="match status" value="10"/>
</dbReference>
<evidence type="ECO:0000256" key="2">
    <source>
        <dbReference type="ARBA" id="ARBA00009592"/>
    </source>
</evidence>
<dbReference type="InterPro" id="IPR003591">
    <property type="entry name" value="Leu-rich_rpt_typical-subtyp"/>
</dbReference>
<organism evidence="12 13">
    <name type="scientific">Rehmannia glutinosa</name>
    <name type="common">Chinese foxglove</name>
    <dbReference type="NCBI Taxonomy" id="99300"/>
    <lineage>
        <taxon>Eukaryota</taxon>
        <taxon>Viridiplantae</taxon>
        <taxon>Streptophyta</taxon>
        <taxon>Embryophyta</taxon>
        <taxon>Tracheophyta</taxon>
        <taxon>Spermatophyta</taxon>
        <taxon>Magnoliopsida</taxon>
        <taxon>eudicotyledons</taxon>
        <taxon>Gunneridae</taxon>
        <taxon>Pentapetalae</taxon>
        <taxon>asterids</taxon>
        <taxon>lamiids</taxon>
        <taxon>Lamiales</taxon>
        <taxon>Orobanchaceae</taxon>
        <taxon>Rehmannieae</taxon>
        <taxon>Rehmannia</taxon>
    </lineage>
</organism>
<dbReference type="PANTHER" id="PTHR48063">
    <property type="entry name" value="LRR RECEPTOR-LIKE KINASE"/>
    <property type="match status" value="1"/>
</dbReference>
<reference evidence="12 13" key="1">
    <citation type="journal article" date="2021" name="Comput. Struct. Biotechnol. J.">
        <title>De novo genome assembly of the potent medicinal plant Rehmannia glutinosa using nanopore technology.</title>
        <authorList>
            <person name="Ma L."/>
            <person name="Dong C."/>
            <person name="Song C."/>
            <person name="Wang X."/>
            <person name="Zheng X."/>
            <person name="Niu Y."/>
            <person name="Chen S."/>
            <person name="Feng W."/>
        </authorList>
    </citation>
    <scope>NUCLEOTIDE SEQUENCE [LARGE SCALE GENOMIC DNA]</scope>
    <source>
        <strain evidence="12">DH-2019</strain>
    </source>
</reference>
<dbReference type="PROSITE" id="PS51450">
    <property type="entry name" value="LRR"/>
    <property type="match status" value="2"/>
</dbReference>
<keyword evidence="3" id="KW-1003">Cell membrane</keyword>
<protein>
    <recommendedName>
        <fullName evidence="11">Leucine-rich repeat-containing N-terminal plant-type domain-containing protein</fullName>
    </recommendedName>
</protein>
<feature type="domain" description="Leucine-rich repeat-containing N-terminal plant-type" evidence="11">
    <location>
        <begin position="22"/>
        <end position="58"/>
    </location>
</feature>
<sequence length="840" mass="93483">MASFKLSYCIGNSSNISCLEIEKQALLSFKKSLEDPANLLSSWKAKVNCCKWKGVICSNLTGHVLGLHNGHGFLQGKINPSLINLKYLRYLDLSQNDFAETIPSFIGSFKSLEYLDLSHSGFYGIIPHNLGNLSNLRTLILEDTERCVVDSLEWLTGLSKLEHLNMNGVNLSKAANWEQFQGPIPAISNTTKLQLIDLSRNNINSTIPDWFYVCQDLDYISLSLNYQIHGSISKSIANLTSLKTLDLSTNDLSGKIPREISNLCKLQTLDLSENKFVGEISDSFGNMSDCFLGTLSSLNLRENQLSGHLTNQFGEFKSLLSLELSRNSLSGVIPDNIGNLSSLEYLFLGNNQLIGNIPESVGQLFNISRLVIEDNKLEGSLQLESWNLGSGTQIPSWLETQNVGELDLSSTGISGNVPSWLWEISFLGLSHNQLRGKIPDISSPNVLYLRSNQFSGSLPRVEDTVTELDLSNNRFSRGISHFLCNTTRMIYTMEILDLEGNQLTGELPDCWMKWPSLKMLNLGNNMLSGNIPNSIGLLVDLLSLNLYNNKFSGQIPLSMQKCTQLFKIDFSGNDFDGNMPTWMVTNLGDLTILILRSNKLSGEIASDICHLKSLQILDISDNMVSGIIPRCVNNFTAMRLKRSLVDRYGMRKLEYTDYSGVFLESASLVTKGRQLLYDTILPLVTNIDLSQNNLSGDIPKELTSLVELRSLNVSGNHLTGLIPDNIGNMKQLESLDFSRNSLFGEIPSSFASMSSLNYLNLSYNNLTGRIPESTQLRGFNDSSFIGNNLCGPQLKISCSIDGNPRAPTHKEDQDQEDDKSEIEWFYVFLFSGYAVDFQLS</sequence>
<dbReference type="Gene3D" id="3.80.10.10">
    <property type="entry name" value="Ribonuclease Inhibitor"/>
    <property type="match status" value="4"/>
</dbReference>
<dbReference type="SMART" id="SM00369">
    <property type="entry name" value="LRR_TYP"/>
    <property type="match status" value="7"/>
</dbReference>
<comment type="similarity">
    <text evidence="2">Belongs to the RLP family.</text>
</comment>
<evidence type="ECO:0000256" key="1">
    <source>
        <dbReference type="ARBA" id="ARBA00004251"/>
    </source>
</evidence>
<dbReference type="PANTHER" id="PTHR48063:SF98">
    <property type="entry name" value="LRR RECEPTOR-LIKE SERINE_THREONINE-PROTEIN KINASE FLS2"/>
    <property type="match status" value="1"/>
</dbReference>
<evidence type="ECO:0000256" key="3">
    <source>
        <dbReference type="ARBA" id="ARBA00022475"/>
    </source>
</evidence>
<dbReference type="Pfam" id="PF13855">
    <property type="entry name" value="LRR_8"/>
    <property type="match status" value="3"/>
</dbReference>
<evidence type="ECO:0000256" key="8">
    <source>
        <dbReference type="ARBA" id="ARBA00022989"/>
    </source>
</evidence>
<evidence type="ECO:0000256" key="4">
    <source>
        <dbReference type="ARBA" id="ARBA00022614"/>
    </source>
</evidence>
<evidence type="ECO:0000256" key="5">
    <source>
        <dbReference type="ARBA" id="ARBA00022692"/>
    </source>
</evidence>
<keyword evidence="6" id="KW-0732">Signal</keyword>